<sequence>MTKHPEKVMVVSLFLLLTTITVLSILWALRVTFATQAVSNPTSETHITVDVLEQTVGQSLTVTTTASRDPLPLSANTLTGTATYVTDKTSATQGDNLYTVNDQPVWAIVSSTPIWRDLSEGVRGDDVVALRNFLADLGYIDVREGQTFTSGLAWGVKAFQKDHGLEETGQFPHGTLIAIPHNDTPIKIDNKILFTGAQLNGGEAFLSTYSQTPTFIMMLGQGQAEMIPTGAVVHVYSGQTMWEGVAGSGTTTPDGVSIPVTASDGSILCGDSCSELPPGELLNLNTHVVLVPEQTGPTVPVSAILTTTDGQTQVRVIDGKESHLVPVTVRALASGLAVVDGIEVGTHVEAIAEQSRE</sequence>
<dbReference type="InterPro" id="IPR036365">
    <property type="entry name" value="PGBD-like_sf"/>
</dbReference>
<dbReference type="InterPro" id="IPR036366">
    <property type="entry name" value="PGBDSf"/>
</dbReference>
<evidence type="ECO:0000313" key="2">
    <source>
        <dbReference type="EMBL" id="SDU80909.1"/>
    </source>
</evidence>
<dbReference type="Gene3D" id="2.40.420.20">
    <property type="match status" value="1"/>
</dbReference>
<dbReference type="SUPFAM" id="SSF47090">
    <property type="entry name" value="PGBD-like"/>
    <property type="match status" value="1"/>
</dbReference>
<organism evidence="2 3">
    <name type="scientific">Arcanobacterium phocae</name>
    <dbReference type="NCBI Taxonomy" id="131112"/>
    <lineage>
        <taxon>Bacteria</taxon>
        <taxon>Bacillati</taxon>
        <taxon>Actinomycetota</taxon>
        <taxon>Actinomycetes</taxon>
        <taxon>Actinomycetales</taxon>
        <taxon>Actinomycetaceae</taxon>
        <taxon>Arcanobacterium</taxon>
    </lineage>
</organism>
<evidence type="ECO:0000313" key="3">
    <source>
        <dbReference type="Proteomes" id="UP000214355"/>
    </source>
</evidence>
<dbReference type="Gene3D" id="1.10.101.10">
    <property type="entry name" value="PGBD-like superfamily/PGBD"/>
    <property type="match status" value="1"/>
</dbReference>
<protein>
    <submittedName>
        <fullName evidence="2">Putative peptidoglycan binding domain-containing protein</fullName>
    </submittedName>
</protein>
<name>A0A1H2LJ17_9ACTO</name>
<keyword evidence="3" id="KW-1185">Reference proteome</keyword>
<dbReference type="Proteomes" id="UP000214355">
    <property type="component" value="Chromosome I"/>
</dbReference>
<dbReference type="InterPro" id="IPR002477">
    <property type="entry name" value="Peptidoglycan-bd-like"/>
</dbReference>
<dbReference type="STRING" id="131112.SAMN04489737_1351"/>
<dbReference type="GeneID" id="65345083"/>
<dbReference type="OrthoDB" id="3268648at2"/>
<proteinExistence type="predicted"/>
<reference evidence="3" key="1">
    <citation type="submission" date="2016-10" db="EMBL/GenBank/DDBJ databases">
        <authorList>
            <person name="Varghese N."/>
            <person name="Submissions S."/>
        </authorList>
    </citation>
    <scope>NUCLEOTIDE SEQUENCE [LARGE SCALE GENOMIC DNA]</scope>
    <source>
        <strain evidence="3">DSM 10002</strain>
    </source>
</reference>
<feature type="domain" description="Peptidoglycan binding-like" evidence="1">
    <location>
        <begin position="123"/>
        <end position="170"/>
    </location>
</feature>
<gene>
    <name evidence="2" type="ORF">SAMN04489737_1351</name>
</gene>
<accession>A0A1H2LJ17</accession>
<dbReference type="Pfam" id="PF01471">
    <property type="entry name" value="PG_binding_1"/>
    <property type="match status" value="1"/>
</dbReference>
<dbReference type="EMBL" id="LT629804">
    <property type="protein sequence ID" value="SDU80909.1"/>
    <property type="molecule type" value="Genomic_DNA"/>
</dbReference>
<dbReference type="RefSeq" id="WP_091281368.1">
    <property type="nucleotide sequence ID" value="NZ_JABAPI010000005.1"/>
</dbReference>
<evidence type="ECO:0000259" key="1">
    <source>
        <dbReference type="Pfam" id="PF01471"/>
    </source>
</evidence>
<dbReference type="AlphaFoldDB" id="A0A1H2LJ17"/>